<dbReference type="eggNOG" id="COG5423">
    <property type="taxonomic scope" value="Bacteria"/>
</dbReference>
<organism evidence="1 2">
    <name type="scientific">Marvinbryantia formatexigens DSM 14469</name>
    <dbReference type="NCBI Taxonomy" id="478749"/>
    <lineage>
        <taxon>Bacteria</taxon>
        <taxon>Bacillati</taxon>
        <taxon>Bacillota</taxon>
        <taxon>Clostridia</taxon>
        <taxon>Lachnospirales</taxon>
        <taxon>Lachnospiraceae</taxon>
        <taxon>Marvinbryantia</taxon>
    </lineage>
</organism>
<evidence type="ECO:0008006" key="3">
    <source>
        <dbReference type="Google" id="ProtNLM"/>
    </source>
</evidence>
<dbReference type="EMBL" id="ACCL02000013">
    <property type="protein sequence ID" value="EET60088.1"/>
    <property type="molecule type" value="Genomic_DNA"/>
</dbReference>
<reference evidence="1" key="1">
    <citation type="submission" date="2009-07" db="EMBL/GenBank/DDBJ databases">
        <authorList>
            <person name="Weinstock G."/>
            <person name="Sodergren E."/>
            <person name="Clifton S."/>
            <person name="Fulton L."/>
            <person name="Fulton B."/>
            <person name="Courtney L."/>
            <person name="Fronick C."/>
            <person name="Harrison M."/>
            <person name="Strong C."/>
            <person name="Farmer C."/>
            <person name="Delahaunty K."/>
            <person name="Markovic C."/>
            <person name="Hall O."/>
            <person name="Minx P."/>
            <person name="Tomlinson C."/>
            <person name="Mitreva M."/>
            <person name="Nelson J."/>
            <person name="Hou S."/>
            <person name="Wollam A."/>
            <person name="Pepin K.H."/>
            <person name="Johnson M."/>
            <person name="Bhonagiri V."/>
            <person name="Nash W.E."/>
            <person name="Warren W."/>
            <person name="Chinwalla A."/>
            <person name="Mardis E.R."/>
            <person name="Wilson R.K."/>
        </authorList>
    </citation>
    <scope>NUCLEOTIDE SEQUENCE [LARGE SCALE GENOMIC DNA]</scope>
    <source>
        <strain evidence="1">DSM 14469</strain>
    </source>
</reference>
<gene>
    <name evidence="1" type="ORF">BRYFOR_07939</name>
</gene>
<name>C6LH29_9FIRM</name>
<proteinExistence type="predicted"/>
<accession>C6LH29</accession>
<sequence>MKRGIKMTEKEMKELALAEGFTEAEIIETEELTFIHSLRACCEANECGNYGRNYACPPDCGSPEAMEARVRQYRKALVLQTVQQVDDIMDSAQTKEAKKFHNMISWELIGRLREEGLEGLPVMAGPCSACAVCAKTEGKPCRFPEKIASCLSAYCIHAADMAEKCGMDYWCGRSRVAFFSIYLFN</sequence>
<evidence type="ECO:0000313" key="1">
    <source>
        <dbReference type="EMBL" id="EET60088.1"/>
    </source>
</evidence>
<protein>
    <recommendedName>
        <fullName evidence="3">Metal-binding protein</fullName>
    </recommendedName>
</protein>
<dbReference type="AlphaFoldDB" id="C6LH29"/>
<keyword evidence="2" id="KW-1185">Reference proteome</keyword>
<evidence type="ECO:0000313" key="2">
    <source>
        <dbReference type="Proteomes" id="UP000005561"/>
    </source>
</evidence>
<dbReference type="InterPro" id="IPR019271">
    <property type="entry name" value="DUF2284_metal-binding"/>
</dbReference>
<dbReference type="Proteomes" id="UP000005561">
    <property type="component" value="Unassembled WGS sequence"/>
</dbReference>
<comment type="caution">
    <text evidence="1">The sequence shown here is derived from an EMBL/GenBank/DDBJ whole genome shotgun (WGS) entry which is preliminary data.</text>
</comment>
<dbReference type="STRING" id="168384.SAMN05660368_02713"/>
<dbReference type="Pfam" id="PF10050">
    <property type="entry name" value="DUF2284"/>
    <property type="match status" value="1"/>
</dbReference>